<keyword evidence="4" id="KW-0479">Metal-binding</keyword>
<dbReference type="PANTHER" id="PTHR43520">
    <property type="entry name" value="ATP7, ISOFORM B"/>
    <property type="match status" value="1"/>
</dbReference>
<dbReference type="SUPFAM" id="SSF81653">
    <property type="entry name" value="Calcium ATPase, transduction domain A"/>
    <property type="match status" value="1"/>
</dbReference>
<dbReference type="Pfam" id="PF00702">
    <property type="entry name" value="Hydrolase"/>
    <property type="match status" value="1"/>
</dbReference>
<dbReference type="Gene3D" id="3.40.50.1000">
    <property type="entry name" value="HAD superfamily/HAD-like"/>
    <property type="match status" value="1"/>
</dbReference>
<reference evidence="13 14" key="1">
    <citation type="submission" date="2018-10" db="EMBL/GenBank/DDBJ databases">
        <title>Natrarchaeobius chitinivorans gen. nov., sp. nov., and Natrarchaeobius haloalkaliphilus sp. nov., alkaliphilic, chitin-utilizing haloarchaea from hypersaline alkaline lakes.</title>
        <authorList>
            <person name="Sorokin D.Y."/>
            <person name="Elcheninov A.G."/>
            <person name="Kostrikina N.A."/>
            <person name="Bale N.J."/>
            <person name="Sinninghe Damste J.S."/>
            <person name="Khijniak T.V."/>
            <person name="Kublanov I.V."/>
            <person name="Toshchakov S.V."/>
        </authorList>
    </citation>
    <scope>NUCLEOTIDE SEQUENCE [LARGE SCALE GENOMIC DNA]</scope>
    <source>
        <strain evidence="13 14">AArcht4T</strain>
    </source>
</reference>
<dbReference type="AlphaFoldDB" id="A0A3N6N9W6"/>
<gene>
    <name evidence="13" type="ORF">EA473_07750</name>
</gene>
<dbReference type="PRINTS" id="PR00119">
    <property type="entry name" value="CATATPASE"/>
</dbReference>
<keyword evidence="5" id="KW-0547">Nucleotide-binding</keyword>
<feature type="transmembrane region" description="Helical" evidence="11">
    <location>
        <begin position="446"/>
        <end position="470"/>
    </location>
</feature>
<dbReference type="InterPro" id="IPR023214">
    <property type="entry name" value="HAD_sf"/>
</dbReference>
<dbReference type="InterPro" id="IPR036412">
    <property type="entry name" value="HAD-like_sf"/>
</dbReference>
<evidence type="ECO:0000313" key="13">
    <source>
        <dbReference type="EMBL" id="RQG95352.1"/>
    </source>
</evidence>
<evidence type="ECO:0000256" key="3">
    <source>
        <dbReference type="ARBA" id="ARBA00022692"/>
    </source>
</evidence>
<dbReference type="EMBL" id="REGA01000005">
    <property type="protein sequence ID" value="RQG95352.1"/>
    <property type="molecule type" value="Genomic_DNA"/>
</dbReference>
<dbReference type="Pfam" id="PF00403">
    <property type="entry name" value="HMA"/>
    <property type="match status" value="1"/>
</dbReference>
<dbReference type="InterPro" id="IPR018303">
    <property type="entry name" value="ATPase_P-typ_P_site"/>
</dbReference>
<dbReference type="GO" id="GO:0016020">
    <property type="term" value="C:membrane"/>
    <property type="evidence" value="ECO:0007669"/>
    <property type="project" value="InterPro"/>
</dbReference>
<keyword evidence="9 11" id="KW-0472">Membrane</keyword>
<organism evidence="13 14">
    <name type="scientific">Natrarchaeobius chitinivorans</name>
    <dbReference type="NCBI Taxonomy" id="1679083"/>
    <lineage>
        <taxon>Archaea</taxon>
        <taxon>Methanobacteriati</taxon>
        <taxon>Methanobacteriota</taxon>
        <taxon>Stenosarchaea group</taxon>
        <taxon>Halobacteria</taxon>
        <taxon>Halobacteriales</taxon>
        <taxon>Natrialbaceae</taxon>
        <taxon>Natrarchaeobius</taxon>
    </lineage>
</organism>
<dbReference type="PROSITE" id="PS50846">
    <property type="entry name" value="HMA_2"/>
    <property type="match status" value="1"/>
</dbReference>
<keyword evidence="3 11" id="KW-0812">Transmembrane</keyword>
<dbReference type="PROSITE" id="PS00154">
    <property type="entry name" value="ATPASE_E1_E2"/>
    <property type="match status" value="1"/>
</dbReference>
<feature type="transmembrane region" description="Helical" evidence="11">
    <location>
        <begin position="242"/>
        <end position="260"/>
    </location>
</feature>
<dbReference type="CDD" id="cd00371">
    <property type="entry name" value="HMA"/>
    <property type="match status" value="1"/>
</dbReference>
<dbReference type="SUPFAM" id="SSF55008">
    <property type="entry name" value="HMA, heavy metal-associated domain"/>
    <property type="match status" value="1"/>
</dbReference>
<dbReference type="InterPro" id="IPR006121">
    <property type="entry name" value="HMA_dom"/>
</dbReference>
<evidence type="ECO:0000256" key="4">
    <source>
        <dbReference type="ARBA" id="ARBA00022723"/>
    </source>
</evidence>
<feature type="domain" description="HMA" evidence="12">
    <location>
        <begin position="80"/>
        <end position="146"/>
    </location>
</feature>
<dbReference type="NCBIfam" id="TIGR01494">
    <property type="entry name" value="ATPase_P-type"/>
    <property type="match status" value="2"/>
</dbReference>
<dbReference type="Gene3D" id="3.30.70.100">
    <property type="match status" value="1"/>
</dbReference>
<evidence type="ECO:0000259" key="12">
    <source>
        <dbReference type="PROSITE" id="PS50846"/>
    </source>
</evidence>
<evidence type="ECO:0000256" key="9">
    <source>
        <dbReference type="ARBA" id="ARBA00023136"/>
    </source>
</evidence>
<comment type="caution">
    <text evidence="13">The sequence shown here is derived from an EMBL/GenBank/DDBJ whole genome shotgun (WGS) entry which is preliminary data.</text>
</comment>
<dbReference type="GO" id="GO:0043682">
    <property type="term" value="F:P-type divalent copper transporter activity"/>
    <property type="evidence" value="ECO:0007669"/>
    <property type="project" value="TreeGrafter"/>
</dbReference>
<dbReference type="OrthoDB" id="8588at2157"/>
<dbReference type="InterPro" id="IPR001757">
    <property type="entry name" value="P_typ_ATPase"/>
</dbReference>
<evidence type="ECO:0000256" key="10">
    <source>
        <dbReference type="SAM" id="MobiDB-lite"/>
    </source>
</evidence>
<dbReference type="InterPro" id="IPR008250">
    <property type="entry name" value="ATPase_P-typ_transduc_dom_A_sf"/>
</dbReference>
<dbReference type="InterPro" id="IPR059000">
    <property type="entry name" value="ATPase_P-type_domA"/>
</dbReference>
<dbReference type="PROSITE" id="PS01229">
    <property type="entry name" value="COF_2"/>
    <property type="match status" value="1"/>
</dbReference>
<feature type="transmembrane region" description="Helical" evidence="11">
    <location>
        <begin position="164"/>
        <end position="183"/>
    </location>
</feature>
<name>A0A3N6N9W6_NATCH</name>
<dbReference type="InterPro" id="IPR023299">
    <property type="entry name" value="ATPase_P-typ_cyto_dom_N"/>
</dbReference>
<comment type="subcellular location">
    <subcellularLocation>
        <location evidence="1">Endomembrane system</location>
        <topology evidence="1">Multi-pass membrane protein</topology>
    </subcellularLocation>
</comment>
<dbReference type="NCBIfam" id="TIGR01525">
    <property type="entry name" value="ATPase-IB_hvy"/>
    <property type="match status" value="1"/>
</dbReference>
<dbReference type="Gene3D" id="2.70.150.10">
    <property type="entry name" value="Calcium-transporting ATPase, cytoplasmic transduction domain A"/>
    <property type="match status" value="1"/>
</dbReference>
<comment type="similarity">
    <text evidence="2">Belongs to the cation transport ATPase (P-type) (TC 3.A.3) family. Type IB subfamily.</text>
</comment>
<feature type="region of interest" description="Disordered" evidence="10">
    <location>
        <begin position="51"/>
        <end position="71"/>
    </location>
</feature>
<keyword evidence="14" id="KW-1185">Reference proteome</keyword>
<dbReference type="InterPro" id="IPR044492">
    <property type="entry name" value="P_typ_ATPase_HD_dom"/>
</dbReference>
<dbReference type="GO" id="GO:0016887">
    <property type="term" value="F:ATP hydrolysis activity"/>
    <property type="evidence" value="ECO:0007669"/>
    <property type="project" value="InterPro"/>
</dbReference>
<dbReference type="SFLD" id="SFLDG00002">
    <property type="entry name" value="C1.7:_P-type_atpase_like"/>
    <property type="match status" value="1"/>
</dbReference>
<keyword evidence="6" id="KW-0067">ATP-binding</keyword>
<dbReference type="GO" id="GO:0005507">
    <property type="term" value="F:copper ion binding"/>
    <property type="evidence" value="ECO:0007669"/>
    <property type="project" value="TreeGrafter"/>
</dbReference>
<evidence type="ECO:0000256" key="11">
    <source>
        <dbReference type="SAM" id="Phobius"/>
    </source>
</evidence>
<dbReference type="Gene3D" id="3.40.1110.10">
    <property type="entry name" value="Calcium-transporting ATPase, cytoplasmic domain N"/>
    <property type="match status" value="1"/>
</dbReference>
<feature type="transmembrane region" description="Helical" evidence="11">
    <location>
        <begin position="774"/>
        <end position="807"/>
    </location>
</feature>
<dbReference type="InterPro" id="IPR036163">
    <property type="entry name" value="HMA_dom_sf"/>
</dbReference>
<keyword evidence="7" id="KW-1278">Translocase</keyword>
<dbReference type="SUPFAM" id="SSF81665">
    <property type="entry name" value="Calcium ATPase, transmembrane domain M"/>
    <property type="match status" value="1"/>
</dbReference>
<dbReference type="SFLD" id="SFLDS00003">
    <property type="entry name" value="Haloacid_Dehalogenase"/>
    <property type="match status" value="1"/>
</dbReference>
<dbReference type="InterPro" id="IPR023298">
    <property type="entry name" value="ATPase_P-typ_TM_dom_sf"/>
</dbReference>
<dbReference type="Proteomes" id="UP000282323">
    <property type="component" value="Unassembled WGS sequence"/>
</dbReference>
<evidence type="ECO:0000256" key="5">
    <source>
        <dbReference type="ARBA" id="ARBA00022741"/>
    </source>
</evidence>
<feature type="transmembrane region" description="Helical" evidence="11">
    <location>
        <begin position="203"/>
        <end position="221"/>
    </location>
</feature>
<dbReference type="SUPFAM" id="SSF56784">
    <property type="entry name" value="HAD-like"/>
    <property type="match status" value="1"/>
</dbReference>
<feature type="transmembrane region" description="Helical" evidence="11">
    <location>
        <begin position="416"/>
        <end position="434"/>
    </location>
</feature>
<dbReference type="GO" id="GO:0005524">
    <property type="term" value="F:ATP binding"/>
    <property type="evidence" value="ECO:0007669"/>
    <property type="project" value="UniProtKB-KW"/>
</dbReference>
<dbReference type="RefSeq" id="WP_124195065.1">
    <property type="nucleotide sequence ID" value="NZ_REGA01000005.1"/>
</dbReference>
<dbReference type="GO" id="GO:0012505">
    <property type="term" value="C:endomembrane system"/>
    <property type="evidence" value="ECO:0007669"/>
    <property type="project" value="UniProtKB-SubCell"/>
</dbReference>
<evidence type="ECO:0000256" key="2">
    <source>
        <dbReference type="ARBA" id="ARBA00006024"/>
    </source>
</evidence>
<protein>
    <submittedName>
        <fullName evidence="13">Heavy metal translocating P-type ATPase</fullName>
    </submittedName>
</protein>
<evidence type="ECO:0000256" key="7">
    <source>
        <dbReference type="ARBA" id="ARBA00022967"/>
    </source>
</evidence>
<dbReference type="InterPro" id="IPR027256">
    <property type="entry name" value="P-typ_ATPase_IB"/>
</dbReference>
<dbReference type="Pfam" id="PF00122">
    <property type="entry name" value="E1-E2_ATPase"/>
    <property type="match status" value="1"/>
</dbReference>
<sequence>MSECSLCELPTPDPPVTGSGVDGEFCCRGCLEVADVLEAADLEEASVRERARENAGYEADTNAGGLTDTGVDRSVPDGFREVFVSVAGMHCTTCEAFVSLYGERHEGIDRVDVNYATDLARVVYDPEAIDEADVPEALTGHGYRASLEADPDTDRADVDAVQRLLVGGFCAMLVMPWYLFYLYPSYVGIDTGILSVDSSAAGYYVPMGMMGLLTTIVIGYTGRPVLRSAYASLRTRRPNMDLLIAVAALSAYAYSTVALLLRETHLYYDVSIAVILVVTLGGYYEGRIKRRSTSRLAAITTTRVREATRRTATGTETVPTGELRGGDEVLIQAGDRIPIDGTVREGTAPVDESLLTGESLPVTKRPGDPVAGGSVAHEPLVVEVSAGATSTLDRIAELLWSIQTTRPGVQRFVDRLSTVFVPFVFTIAAAATVVRLGSGEPVSSALLTGLTVLVVSCPCAMGLATPLAIVGGLRDALERGIVVTNHTVFETAPDADTVVFDKTGTLTAGEMAVQEVLGDRDALAIASVIERRDRHPVADAIVDAVDDDRFASASVERFERHPGRGIEGIVDGSRVVAGSVALLEEEIGAIPDRLSTTADDARGDGLLPVAIGVEPLVRSDGGDVESIASPSGPEPSSFALALVGDRERDAWHDAVAAVGDREVIVLTGDDESAAERFRTHPSVDRVFAGIPPDGKVATIRRLSADRTVAMVGDGTNDAPALAAADLGIAMGSGTDSAADAADIVVLEDDLHAVGTTFDLAAGTRRRLRENVGWALLYNAIAIPLAAAGAINPLFAALAMATSSILVVTNSRRSVL</sequence>
<evidence type="ECO:0000256" key="1">
    <source>
        <dbReference type="ARBA" id="ARBA00004127"/>
    </source>
</evidence>
<evidence type="ECO:0000256" key="8">
    <source>
        <dbReference type="ARBA" id="ARBA00022989"/>
    </source>
</evidence>
<proteinExistence type="inferred from homology"/>
<feature type="transmembrane region" description="Helical" evidence="11">
    <location>
        <begin position="266"/>
        <end position="284"/>
    </location>
</feature>
<dbReference type="PANTHER" id="PTHR43520:SF8">
    <property type="entry name" value="P-TYPE CU(+) TRANSPORTER"/>
    <property type="match status" value="1"/>
</dbReference>
<dbReference type="GO" id="GO:0055070">
    <property type="term" value="P:copper ion homeostasis"/>
    <property type="evidence" value="ECO:0007669"/>
    <property type="project" value="TreeGrafter"/>
</dbReference>
<evidence type="ECO:0000313" key="14">
    <source>
        <dbReference type="Proteomes" id="UP000282323"/>
    </source>
</evidence>
<evidence type="ECO:0000256" key="6">
    <source>
        <dbReference type="ARBA" id="ARBA00022840"/>
    </source>
</evidence>
<dbReference type="SFLD" id="SFLDF00027">
    <property type="entry name" value="p-type_atpase"/>
    <property type="match status" value="1"/>
</dbReference>
<accession>A0A3N6N9W6</accession>
<keyword evidence="8 11" id="KW-1133">Transmembrane helix</keyword>